<feature type="compositionally biased region" description="Polar residues" evidence="1">
    <location>
        <begin position="232"/>
        <end position="257"/>
    </location>
</feature>
<dbReference type="Pfam" id="PF01732">
    <property type="entry name" value="Mycop_pep_DUF31"/>
    <property type="match status" value="1"/>
</dbReference>
<dbReference type="EMBL" id="CP148066">
    <property type="protein sequence ID" value="WXL28287.1"/>
    <property type="molecule type" value="Genomic_DNA"/>
</dbReference>
<gene>
    <name evidence="3" type="ORF">WG616_02885</name>
</gene>
<proteinExistence type="predicted"/>
<sequence>MGTVFSLPFIAASCSSSSKDETDTKKQYNAVELIEKINQIKDLKNFKRSETVLEQLTNFMKIKVSENTYSSQEYTNFQTAFNNVVNTSKNSLFSFLSSLESNSLTILLNHEQNEYTEALFSQFRQYKDAANAEFQSILNNNLIDLGLDINNFDTEQQKVNTWLNSPEYNEDIKENINQKITEVSQLSTKILLNEQNEKSLLFWLFKTSIDSIIKQSEDNKTINSDVSHEDSNQGTQGTEENQPQNSETNNDGNQEQDSTSKNNSETNNNQNQPHPPVFPPSFNWNTPANNTDNQYPDFVNEYKIVDDNKLYSDIYKRTFAVAYSTKLKELEGEQNDKIIEGQGTSWLLDYHKYINAKNKYKLFFATNLHVLSYFSNAMSSELLKHFNYQDPTGNQLIGIALGKAQHQEKNSKAIYYANYTIFTDSNFDSRWANKTQYTQGITNPRLVFAAFDYMDQASTKQYQEIIKQRYQEFIEHKDSNNEKIIKLNDGSDIPFYTDFAVFEVDIDLDKVDSTLTKWVREAIESLNNYAQYNTEHNQPNTTQSQQLWQNIDYYSASQLNIDHMLTNAKDIYIAGYPSDNQQGQAWMQNNPLQRNSDEFSYFRSPKNKDAFAFATNNVETASINIYTAVWNRLMASYYGVNYNIRFSSLYYGASGSMVLNQFNQLIEFIMVLVLM</sequence>
<dbReference type="InterPro" id="IPR022382">
    <property type="entry name" value="Mycoplasma_peptidase_DUF31"/>
</dbReference>
<evidence type="ECO:0000256" key="1">
    <source>
        <dbReference type="SAM" id="MobiDB-lite"/>
    </source>
</evidence>
<evidence type="ECO:0000259" key="2">
    <source>
        <dbReference type="Pfam" id="PF01732"/>
    </source>
</evidence>
<dbReference type="Proteomes" id="UP001460679">
    <property type="component" value="Chromosome"/>
</dbReference>
<dbReference type="RefSeq" id="WP_205498131.1">
    <property type="nucleotide sequence ID" value="NZ_CP148066.1"/>
</dbReference>
<accession>A0ABZ2RPX6</accession>
<feature type="domain" description="DUF31" evidence="2">
    <location>
        <begin position="308"/>
        <end position="666"/>
    </location>
</feature>
<organism evidence="3 4">
    <name type="scientific">[Mycoplasma] gypis</name>
    <dbReference type="NCBI Taxonomy" id="92404"/>
    <lineage>
        <taxon>Bacteria</taxon>
        <taxon>Bacillati</taxon>
        <taxon>Mycoplasmatota</taxon>
        <taxon>Mycoplasmoidales</taxon>
        <taxon>Metamycoplasmataceae</taxon>
        <taxon>Metamycoplasma</taxon>
    </lineage>
</organism>
<dbReference type="InterPro" id="IPR022381">
    <property type="entry name" value="Uncharacterised_MG067"/>
</dbReference>
<feature type="compositionally biased region" description="Low complexity" evidence="1">
    <location>
        <begin position="259"/>
        <end position="272"/>
    </location>
</feature>
<evidence type="ECO:0000313" key="4">
    <source>
        <dbReference type="Proteomes" id="UP001460679"/>
    </source>
</evidence>
<keyword evidence="4" id="KW-1185">Reference proteome</keyword>
<dbReference type="PRINTS" id="PR00840">
    <property type="entry name" value="Y06768FAMILY"/>
</dbReference>
<feature type="compositionally biased region" description="Polar residues" evidence="1">
    <location>
        <begin position="282"/>
        <end position="292"/>
    </location>
</feature>
<feature type="region of interest" description="Disordered" evidence="1">
    <location>
        <begin position="220"/>
        <end position="292"/>
    </location>
</feature>
<feature type="compositionally biased region" description="Basic and acidic residues" evidence="1">
    <location>
        <begin position="220"/>
        <end position="231"/>
    </location>
</feature>
<name>A0ABZ2RPX6_9BACT</name>
<reference evidence="3" key="1">
    <citation type="submission" date="2024-03" db="EMBL/GenBank/DDBJ databases">
        <title>Complete genome sequence of Mycoplasma gypis type strain B1/T1.</title>
        <authorList>
            <person name="Spergser J."/>
        </authorList>
    </citation>
    <scope>NUCLEOTIDE SEQUENCE [LARGE SCALE GENOMIC DNA]</scope>
    <source>
        <strain evidence="3">B1/T1</strain>
    </source>
</reference>
<dbReference type="NCBIfam" id="NF045841">
    <property type="entry name" value="Ig_SerProt_MIP"/>
    <property type="match status" value="1"/>
</dbReference>
<protein>
    <submittedName>
        <fullName evidence="3">DUF31 family protein</fullName>
    </submittedName>
</protein>
<evidence type="ECO:0000313" key="3">
    <source>
        <dbReference type="EMBL" id="WXL28287.1"/>
    </source>
</evidence>